<organism evidence="1 2">
    <name type="scientific">Mycolicibacterium nivoides</name>
    <dbReference type="NCBI Taxonomy" id="2487344"/>
    <lineage>
        <taxon>Bacteria</taxon>
        <taxon>Bacillati</taxon>
        <taxon>Actinomycetota</taxon>
        <taxon>Actinomycetes</taxon>
        <taxon>Mycobacteriales</taxon>
        <taxon>Mycobacteriaceae</taxon>
        <taxon>Mycolicibacterium</taxon>
    </lineage>
</organism>
<keyword evidence="2" id="KW-1185">Reference proteome</keyword>
<gene>
    <name evidence="1" type="ORF">ACK4CT_19140</name>
</gene>
<dbReference type="SUPFAM" id="SSF53649">
    <property type="entry name" value="Alkaline phosphatase-like"/>
    <property type="match status" value="1"/>
</dbReference>
<dbReference type="PANTHER" id="PTHR10151">
    <property type="entry name" value="ECTONUCLEOTIDE PYROPHOSPHATASE/PHOSPHODIESTERASE"/>
    <property type="match status" value="1"/>
</dbReference>
<evidence type="ECO:0000313" key="1">
    <source>
        <dbReference type="EMBL" id="MFN6545308.1"/>
    </source>
</evidence>
<comment type="caution">
    <text evidence="1">The sequence shown here is derived from an EMBL/GenBank/DDBJ whole genome shotgun (WGS) entry which is preliminary data.</text>
</comment>
<dbReference type="Pfam" id="PF01663">
    <property type="entry name" value="Phosphodiest"/>
    <property type="match status" value="1"/>
</dbReference>
<dbReference type="RefSeq" id="WP_090434863.1">
    <property type="nucleotide sequence ID" value="NZ_JBKBDD010000006.1"/>
</dbReference>
<dbReference type="InterPro" id="IPR002591">
    <property type="entry name" value="Phosphodiest/P_Trfase"/>
</dbReference>
<name>A0ABW9LDQ9_9MYCO</name>
<dbReference type="EMBL" id="JBKBDD010000006">
    <property type="protein sequence ID" value="MFN6545308.1"/>
    <property type="molecule type" value="Genomic_DNA"/>
</dbReference>
<dbReference type="PANTHER" id="PTHR10151:SF120">
    <property type="entry name" value="BIS(5'-ADENOSYL)-TRIPHOSPHATASE"/>
    <property type="match status" value="1"/>
</dbReference>
<dbReference type="Gene3D" id="3.40.720.10">
    <property type="entry name" value="Alkaline Phosphatase, subunit A"/>
    <property type="match status" value="1"/>
</dbReference>
<reference evidence="1 2" key="1">
    <citation type="submission" date="2024-12" db="EMBL/GenBank/DDBJ databases">
        <title>The coexistence of Mycolicibacterium septicum and Mycolicibacterium nivoides in clinical samples.</title>
        <authorList>
            <person name="Wang C."/>
            <person name="Feng Y."/>
            <person name="Zong Z."/>
        </authorList>
    </citation>
    <scope>NUCLEOTIDE SEQUENCE [LARGE SCALE GENOMIC DNA]</scope>
    <source>
        <strain evidence="1 2">120309</strain>
    </source>
</reference>
<dbReference type="InterPro" id="IPR017850">
    <property type="entry name" value="Alkaline_phosphatase_core_sf"/>
</dbReference>
<accession>A0ABW9LDQ9</accession>
<proteinExistence type="predicted"/>
<sequence length="386" mass="40091">MEPPSPDPDAPHLADVVPSVLAAMGAPGFEARIPWPGPIRGACVLLIDGLGAELLAAHAADAPVLTALADQSANRTLHVGFPSTTAAGLAAIGTGCRSGEHGFVGYSFRVPEAGPEFDIVNALRWRPHPWGPDLRDRVVPELIQPSPTTFERAGAAGFEVSVVSGAQHTGSGLTRALLRGGRYVGVHALGDLAAAVIAAVAGSGFCYGYHADLDLVGHLHGPGSAAWRMQLRQVDRLVESVLEALPSECLLTVVADHGMVTVDPAAVVDIDECEPLLVGVAAVGGEARARHVYTAAGAADDVLAAWRTTLGDSAWVMSREEAIGAGWFGPRVRDDVRSRIGDVVAAARDTAALLRRTVEPMESALIGQHGSLTIAEQYVPLVSVIG</sequence>
<protein>
    <submittedName>
        <fullName evidence="1">Alkaline phosphatase family protein</fullName>
    </submittedName>
</protein>
<dbReference type="Proteomes" id="UP001635816">
    <property type="component" value="Unassembled WGS sequence"/>
</dbReference>
<evidence type="ECO:0000313" key="2">
    <source>
        <dbReference type="Proteomes" id="UP001635816"/>
    </source>
</evidence>